<reference evidence="3 4" key="1">
    <citation type="submission" date="2020-04" db="EMBL/GenBank/DDBJ databases">
        <title>Massilia sp. nov., a cold adapted bacteria isolated from Arctic soil.</title>
        <authorList>
            <person name="Son J."/>
            <person name="Ka J.-O."/>
        </authorList>
    </citation>
    <scope>NUCLEOTIDE SEQUENCE [LARGE SCALE GENOMIC DNA]</scope>
    <source>
        <strain evidence="3 4">ML15P13</strain>
    </source>
</reference>
<feature type="compositionally biased region" description="Basic and acidic residues" evidence="1">
    <location>
        <begin position="46"/>
        <end position="56"/>
    </location>
</feature>
<accession>A0A7Y2JZB9</accession>
<name>A0A7Y2JZB9_9BURK</name>
<gene>
    <name evidence="3" type="ORF">HGB41_09880</name>
</gene>
<keyword evidence="4" id="KW-1185">Reference proteome</keyword>
<dbReference type="RefSeq" id="WP_171083760.1">
    <property type="nucleotide sequence ID" value="NZ_JABAIV010000003.1"/>
</dbReference>
<feature type="compositionally biased region" description="Pro residues" evidence="1">
    <location>
        <begin position="82"/>
        <end position="91"/>
    </location>
</feature>
<evidence type="ECO:0000256" key="1">
    <source>
        <dbReference type="SAM" id="MobiDB-lite"/>
    </source>
</evidence>
<dbReference type="EMBL" id="JABAIV010000003">
    <property type="protein sequence ID" value="NNG23305.1"/>
    <property type="molecule type" value="Genomic_DNA"/>
</dbReference>
<feature type="region of interest" description="Disordered" evidence="1">
    <location>
        <begin position="73"/>
        <end position="110"/>
    </location>
</feature>
<feature type="signal peptide" evidence="2">
    <location>
        <begin position="1"/>
        <end position="22"/>
    </location>
</feature>
<evidence type="ECO:0000313" key="3">
    <source>
        <dbReference type="EMBL" id="NNG23305.1"/>
    </source>
</evidence>
<sequence length="110" mass="11752">MFHPLLTACAAALALASFHAAAAPARPDDAAAVVPETRYRSPGAYKRPEPRAATPDRHWIEANRTVAGYNSMMLTMPERPAPRPSEPPQPAAKPAHDPGAHAGHDKKGHH</sequence>
<keyword evidence="2" id="KW-0732">Signal</keyword>
<evidence type="ECO:0000313" key="4">
    <source>
        <dbReference type="Proteomes" id="UP000533905"/>
    </source>
</evidence>
<feature type="region of interest" description="Disordered" evidence="1">
    <location>
        <begin position="21"/>
        <end position="56"/>
    </location>
</feature>
<dbReference type="AlphaFoldDB" id="A0A7Y2JZB9"/>
<evidence type="ECO:0000256" key="2">
    <source>
        <dbReference type="SAM" id="SignalP"/>
    </source>
</evidence>
<proteinExistence type="predicted"/>
<protein>
    <submittedName>
        <fullName evidence="3">Uncharacterized protein</fullName>
    </submittedName>
</protein>
<feature type="compositionally biased region" description="Basic and acidic residues" evidence="1">
    <location>
        <begin position="94"/>
        <end position="110"/>
    </location>
</feature>
<comment type="caution">
    <text evidence="3">The sequence shown here is derived from an EMBL/GenBank/DDBJ whole genome shotgun (WGS) entry which is preliminary data.</text>
</comment>
<dbReference type="Proteomes" id="UP000533905">
    <property type="component" value="Unassembled WGS sequence"/>
</dbReference>
<organism evidence="3 4">
    <name type="scientific">Telluria aromaticivorans</name>
    <dbReference type="NCBI Taxonomy" id="2725995"/>
    <lineage>
        <taxon>Bacteria</taxon>
        <taxon>Pseudomonadati</taxon>
        <taxon>Pseudomonadota</taxon>
        <taxon>Betaproteobacteria</taxon>
        <taxon>Burkholderiales</taxon>
        <taxon>Oxalobacteraceae</taxon>
        <taxon>Telluria group</taxon>
        <taxon>Telluria</taxon>
    </lineage>
</organism>
<feature type="chain" id="PRO_5030798852" evidence="2">
    <location>
        <begin position="23"/>
        <end position="110"/>
    </location>
</feature>